<protein>
    <recommendedName>
        <fullName evidence="3">Zn(2)-C6 fungal-type domain-containing protein</fullName>
    </recommendedName>
</protein>
<name>A0ABR4CNX0_9HELO</name>
<organism evidence="4 5">
    <name type="scientific">Oculimacula yallundae</name>
    <dbReference type="NCBI Taxonomy" id="86028"/>
    <lineage>
        <taxon>Eukaryota</taxon>
        <taxon>Fungi</taxon>
        <taxon>Dikarya</taxon>
        <taxon>Ascomycota</taxon>
        <taxon>Pezizomycotina</taxon>
        <taxon>Leotiomycetes</taxon>
        <taxon>Helotiales</taxon>
        <taxon>Ploettnerulaceae</taxon>
        <taxon>Oculimacula</taxon>
    </lineage>
</organism>
<dbReference type="InterPro" id="IPR036864">
    <property type="entry name" value="Zn2-C6_fun-type_DNA-bd_sf"/>
</dbReference>
<keyword evidence="5" id="KW-1185">Reference proteome</keyword>
<feature type="domain" description="Zn(2)-C6 fungal-type" evidence="3">
    <location>
        <begin position="31"/>
        <end position="61"/>
    </location>
</feature>
<dbReference type="EMBL" id="JAZHXI010000005">
    <property type="protein sequence ID" value="KAL2071675.1"/>
    <property type="molecule type" value="Genomic_DNA"/>
</dbReference>
<accession>A0ABR4CNX0</accession>
<evidence type="ECO:0000313" key="4">
    <source>
        <dbReference type="EMBL" id="KAL2071675.1"/>
    </source>
</evidence>
<dbReference type="SUPFAM" id="SSF57701">
    <property type="entry name" value="Zn2/Cys6 DNA-binding domain"/>
    <property type="match status" value="1"/>
</dbReference>
<dbReference type="PROSITE" id="PS00463">
    <property type="entry name" value="ZN2_CY6_FUNGAL_1"/>
    <property type="match status" value="1"/>
</dbReference>
<comment type="caution">
    <text evidence="4">The sequence shown here is derived from an EMBL/GenBank/DDBJ whole genome shotgun (WGS) entry which is preliminary data.</text>
</comment>
<keyword evidence="2" id="KW-0539">Nucleus</keyword>
<comment type="subcellular location">
    <subcellularLocation>
        <location evidence="1">Nucleus</location>
    </subcellularLocation>
</comment>
<evidence type="ECO:0000256" key="2">
    <source>
        <dbReference type="ARBA" id="ARBA00023242"/>
    </source>
</evidence>
<evidence type="ECO:0000313" key="5">
    <source>
        <dbReference type="Proteomes" id="UP001595075"/>
    </source>
</evidence>
<proteinExistence type="predicted"/>
<dbReference type="Pfam" id="PF00172">
    <property type="entry name" value="Zn_clus"/>
    <property type="match status" value="1"/>
</dbReference>
<dbReference type="Pfam" id="PF11951">
    <property type="entry name" value="Fungal_trans_2"/>
    <property type="match status" value="1"/>
</dbReference>
<dbReference type="Gene3D" id="4.10.240.10">
    <property type="entry name" value="Zn(2)-C6 fungal-type DNA-binding domain"/>
    <property type="match status" value="1"/>
</dbReference>
<dbReference type="CDD" id="cd00067">
    <property type="entry name" value="GAL4"/>
    <property type="match status" value="1"/>
</dbReference>
<dbReference type="PANTHER" id="PTHR37534:SF38">
    <property type="entry name" value="ZN(2)-C6 FUNGAL-TYPE DOMAIN-CONTAINING PROTEIN"/>
    <property type="match status" value="1"/>
</dbReference>
<dbReference type="PANTHER" id="PTHR37534">
    <property type="entry name" value="TRANSCRIPTIONAL ACTIVATOR PROTEIN UGA3"/>
    <property type="match status" value="1"/>
</dbReference>
<sequence>MQNIQSAALIRAPTARRARIMKPGIVRSRKGCITCRKRKKKCDETPGSSCRNCDKGNIKCSGYPERGEWPERQLRRPSTRNSQTVVPHSNTVTQQLDTIDTFEINVSMEASPMFSQDVQDYDGVMTTSDFNYNNTDLMVPLYPEHFSFNGVVFPFEEMHQLRACYDIPSPLPHIIVGVDTPLHGRLFDHFRCSMSKVLTTTPGLENPFNTIVLPLAICDKTLMKLLLSVAGSQLLRRSDPGSEPELEEETIRLHHEAQQDQHRRVQILESRYPEHPSEYTDQYLEIVFATYLVLCLYEICKGSGDGTGNEHLASAGRIIALATSTAREPERSSELYSGRRTQIDSFLLDFYVYHVWLARVTAPSIPIIQPEYDQSINILGQDKHLVGVQDGLIKFIARISKLRTDIDKNDGKKDYPLLETAFEIRDDLNAWQPHPTSSKPEYLVSSFYQKALFIWLFSIINPNKREDPKVQNFVRDILMGMREIGSEDGVMACMLFPLFVAGTAALSIEDREEVVGHFAKLKKWSAFGNIDSTLQAVIRMWGLHAAREKDSWNWVKQLQETRTSILVT</sequence>
<dbReference type="InterPro" id="IPR021858">
    <property type="entry name" value="Fun_TF"/>
</dbReference>
<reference evidence="4 5" key="1">
    <citation type="journal article" date="2024" name="Commun. Biol.">
        <title>Comparative genomic analysis of thermophilic fungi reveals convergent evolutionary adaptations and gene losses.</title>
        <authorList>
            <person name="Steindorff A.S."/>
            <person name="Aguilar-Pontes M.V."/>
            <person name="Robinson A.J."/>
            <person name="Andreopoulos B."/>
            <person name="LaButti K."/>
            <person name="Kuo A."/>
            <person name="Mondo S."/>
            <person name="Riley R."/>
            <person name="Otillar R."/>
            <person name="Haridas S."/>
            <person name="Lipzen A."/>
            <person name="Grimwood J."/>
            <person name="Schmutz J."/>
            <person name="Clum A."/>
            <person name="Reid I.D."/>
            <person name="Moisan M.C."/>
            <person name="Butler G."/>
            <person name="Nguyen T.T.M."/>
            <person name="Dewar K."/>
            <person name="Conant G."/>
            <person name="Drula E."/>
            <person name="Henrissat B."/>
            <person name="Hansel C."/>
            <person name="Singer S."/>
            <person name="Hutchinson M.I."/>
            <person name="de Vries R.P."/>
            <person name="Natvig D.O."/>
            <person name="Powell A.J."/>
            <person name="Tsang A."/>
            <person name="Grigoriev I.V."/>
        </authorList>
    </citation>
    <scope>NUCLEOTIDE SEQUENCE [LARGE SCALE GENOMIC DNA]</scope>
    <source>
        <strain evidence="4 5">CBS 494.80</strain>
    </source>
</reference>
<dbReference type="PROSITE" id="PS50048">
    <property type="entry name" value="ZN2_CY6_FUNGAL_2"/>
    <property type="match status" value="1"/>
</dbReference>
<gene>
    <name evidence="4" type="ORF">VTL71DRAFT_12910</name>
</gene>
<dbReference type="InterPro" id="IPR001138">
    <property type="entry name" value="Zn2Cys6_DnaBD"/>
</dbReference>
<dbReference type="SMART" id="SM00066">
    <property type="entry name" value="GAL4"/>
    <property type="match status" value="1"/>
</dbReference>
<dbReference type="Proteomes" id="UP001595075">
    <property type="component" value="Unassembled WGS sequence"/>
</dbReference>
<evidence type="ECO:0000259" key="3">
    <source>
        <dbReference type="PROSITE" id="PS50048"/>
    </source>
</evidence>
<evidence type="ECO:0000256" key="1">
    <source>
        <dbReference type="ARBA" id="ARBA00004123"/>
    </source>
</evidence>